<dbReference type="InterPro" id="IPR001296">
    <property type="entry name" value="Glyco_trans_1"/>
</dbReference>
<dbReference type="Gene3D" id="3.40.50.2000">
    <property type="entry name" value="Glycogen Phosphorylase B"/>
    <property type="match status" value="2"/>
</dbReference>
<dbReference type="InterPro" id="IPR050194">
    <property type="entry name" value="Glycosyltransferase_grp1"/>
</dbReference>
<dbReference type="PANTHER" id="PTHR45947">
    <property type="entry name" value="SULFOQUINOVOSYL TRANSFERASE SQD2"/>
    <property type="match status" value="1"/>
</dbReference>
<proteinExistence type="predicted"/>
<sequence length="379" mass="42446">MKIAIVHDYLNQMGGAERVVGVLHRMLPDAPIYTTIADYDKLLPELKDADIRTTWMQSIPGIMKRFKHFFWLYPFAVRSMDLSGYDLVISSSSAYSKGAAVKGKTIHICYCHTPMRFAWDFAAYMEGNAVPDFQKRLIRWMMHPLRLWDKATSKSVHHLIANSTVVRQRIESCYDREATVIYPPVAVSRFQISKQKARDYFLVVSRLVSYKRIDLAVEACTKLGKQLIVIGDGPDRKRLESLAGPTVTFMGRLSDKQVAHYMQHCAAFIFPGIEDFGITPLEVNACGRPVVAFKGGGALDTIRPGINGRFFDRQTIDSLAEALAGINPSGWDSAAIRQHAEQFSEGVFMDAIARFIDSALGERKSGDRSNNGELVKSLA</sequence>
<keyword evidence="2" id="KW-0808">Transferase</keyword>
<dbReference type="Pfam" id="PF00534">
    <property type="entry name" value="Glycos_transf_1"/>
    <property type="match status" value="1"/>
</dbReference>
<dbReference type="PANTHER" id="PTHR45947:SF3">
    <property type="entry name" value="SULFOQUINOVOSYL TRANSFERASE SQD2"/>
    <property type="match status" value="1"/>
</dbReference>
<keyword evidence="3" id="KW-1185">Reference proteome</keyword>
<dbReference type="GO" id="GO:0016757">
    <property type="term" value="F:glycosyltransferase activity"/>
    <property type="evidence" value="ECO:0007669"/>
    <property type="project" value="InterPro"/>
</dbReference>
<reference evidence="2 3" key="1">
    <citation type="submission" date="2019-03" db="EMBL/GenBank/DDBJ databases">
        <title>This is whole genome sequence of Paenibacillus sp MS74 strain.</title>
        <authorList>
            <person name="Trinh H.N."/>
        </authorList>
    </citation>
    <scope>NUCLEOTIDE SEQUENCE [LARGE SCALE GENOMIC DNA]</scope>
    <source>
        <strain evidence="2 3">MS74</strain>
    </source>
</reference>
<evidence type="ECO:0000313" key="3">
    <source>
        <dbReference type="Proteomes" id="UP000295636"/>
    </source>
</evidence>
<evidence type="ECO:0000313" key="2">
    <source>
        <dbReference type="EMBL" id="TDG00946.1"/>
    </source>
</evidence>
<comment type="caution">
    <text evidence="2">The sequence shown here is derived from an EMBL/GenBank/DDBJ whole genome shotgun (WGS) entry which is preliminary data.</text>
</comment>
<organism evidence="2 3">
    <name type="scientific">Paenibacillus piri</name>
    <dbReference type="NCBI Taxonomy" id="2547395"/>
    <lineage>
        <taxon>Bacteria</taxon>
        <taxon>Bacillati</taxon>
        <taxon>Bacillota</taxon>
        <taxon>Bacilli</taxon>
        <taxon>Bacillales</taxon>
        <taxon>Paenibacillaceae</taxon>
        <taxon>Paenibacillus</taxon>
    </lineage>
</organism>
<dbReference type="SUPFAM" id="SSF53756">
    <property type="entry name" value="UDP-Glycosyltransferase/glycogen phosphorylase"/>
    <property type="match status" value="1"/>
</dbReference>
<protein>
    <submittedName>
        <fullName evidence="2">Glycosyltransferase family 4 protein</fullName>
    </submittedName>
</protein>
<accession>A0A4R5L0C4</accession>
<dbReference type="OrthoDB" id="9801609at2"/>
<evidence type="ECO:0000259" key="1">
    <source>
        <dbReference type="Pfam" id="PF00534"/>
    </source>
</evidence>
<feature type="domain" description="Glycosyl transferase family 1" evidence="1">
    <location>
        <begin position="189"/>
        <end position="324"/>
    </location>
</feature>
<dbReference type="AlphaFoldDB" id="A0A4R5L0C4"/>
<name>A0A4R5L0C4_9BACL</name>
<dbReference type="Proteomes" id="UP000295636">
    <property type="component" value="Unassembled WGS sequence"/>
</dbReference>
<dbReference type="EMBL" id="SMRT01000001">
    <property type="protein sequence ID" value="TDG00946.1"/>
    <property type="molecule type" value="Genomic_DNA"/>
</dbReference>
<gene>
    <name evidence="2" type="ORF">E1757_01385</name>
</gene>